<dbReference type="PANTHER" id="PTHR10680">
    <property type="entry name" value="PEPTIDYL-GLYCINE ALPHA-AMIDATING MONOOXYGENASE"/>
    <property type="match status" value="1"/>
</dbReference>
<accession>A0A7S4EUW3</accession>
<evidence type="ECO:0000313" key="7">
    <source>
        <dbReference type="EMBL" id="CAE0754500.1"/>
    </source>
</evidence>
<evidence type="ECO:0000256" key="3">
    <source>
        <dbReference type="ARBA" id="ARBA00023157"/>
    </source>
</evidence>
<organism evidence="7">
    <name type="scientific">Chrysotila carterae</name>
    <name type="common">Marine alga</name>
    <name type="synonym">Syracosphaera carterae</name>
    <dbReference type="NCBI Taxonomy" id="13221"/>
    <lineage>
        <taxon>Eukaryota</taxon>
        <taxon>Haptista</taxon>
        <taxon>Haptophyta</taxon>
        <taxon>Prymnesiophyceae</taxon>
        <taxon>Isochrysidales</taxon>
        <taxon>Isochrysidaceae</taxon>
        <taxon>Chrysotila</taxon>
    </lineage>
</organism>
<evidence type="ECO:0000256" key="2">
    <source>
        <dbReference type="ARBA" id="ARBA00022737"/>
    </source>
</evidence>
<evidence type="ECO:0000256" key="1">
    <source>
        <dbReference type="ARBA" id="ARBA00022729"/>
    </source>
</evidence>
<feature type="repeat" description="NHL" evidence="5">
    <location>
        <begin position="383"/>
        <end position="422"/>
    </location>
</feature>
<dbReference type="PROSITE" id="PS51125">
    <property type="entry name" value="NHL"/>
    <property type="match status" value="3"/>
</dbReference>
<protein>
    <recommendedName>
        <fullName evidence="6">Copper type II ascorbate-dependent monooxygenase C-terminal domain-containing protein</fullName>
    </recommendedName>
</protein>
<feature type="repeat" description="NHL" evidence="5">
    <location>
        <begin position="281"/>
        <end position="322"/>
    </location>
</feature>
<keyword evidence="4" id="KW-0325">Glycoprotein</keyword>
<keyword evidence="2" id="KW-0677">Repeat</keyword>
<dbReference type="EMBL" id="HBIZ01011813">
    <property type="protein sequence ID" value="CAE0754500.1"/>
    <property type="molecule type" value="Transcribed_RNA"/>
</dbReference>
<reference evidence="7" key="1">
    <citation type="submission" date="2021-01" db="EMBL/GenBank/DDBJ databases">
        <authorList>
            <person name="Corre E."/>
            <person name="Pelletier E."/>
            <person name="Niang G."/>
            <person name="Scheremetjew M."/>
            <person name="Finn R."/>
            <person name="Kale V."/>
            <person name="Holt S."/>
            <person name="Cochrane G."/>
            <person name="Meng A."/>
            <person name="Brown T."/>
            <person name="Cohen L."/>
        </authorList>
    </citation>
    <scope>NUCLEOTIDE SEQUENCE</scope>
    <source>
        <strain evidence="7">CCMP645</strain>
    </source>
</reference>
<evidence type="ECO:0000259" key="6">
    <source>
        <dbReference type="Pfam" id="PF03712"/>
    </source>
</evidence>
<keyword evidence="3" id="KW-1015">Disulfide bond</keyword>
<feature type="repeat" description="NHL" evidence="5">
    <location>
        <begin position="330"/>
        <end position="375"/>
    </location>
</feature>
<dbReference type="Gene3D" id="2.60.120.230">
    <property type="match status" value="1"/>
</dbReference>
<dbReference type="InterPro" id="IPR024548">
    <property type="entry name" value="Cu2_monoox_C"/>
</dbReference>
<feature type="domain" description="Copper type II ascorbate-dependent monooxygenase C-terminal" evidence="6">
    <location>
        <begin position="95"/>
        <end position="193"/>
    </location>
</feature>
<dbReference type="SUPFAM" id="SSF49742">
    <property type="entry name" value="PHM/PNGase F"/>
    <property type="match status" value="2"/>
</dbReference>
<evidence type="ECO:0000256" key="5">
    <source>
        <dbReference type="PROSITE-ProRule" id="PRU00504"/>
    </source>
</evidence>
<dbReference type="GO" id="GO:0005507">
    <property type="term" value="F:copper ion binding"/>
    <property type="evidence" value="ECO:0007669"/>
    <property type="project" value="InterPro"/>
</dbReference>
<dbReference type="SUPFAM" id="SSF63829">
    <property type="entry name" value="Calcium-dependent phosphotriesterase"/>
    <property type="match status" value="1"/>
</dbReference>
<dbReference type="AlphaFoldDB" id="A0A7S4EUW3"/>
<dbReference type="GO" id="GO:0016715">
    <property type="term" value="F:oxidoreductase activity, acting on paired donors, with incorporation or reduction of molecular oxygen, reduced ascorbate as one donor, and incorporation of one atom of oxygen"/>
    <property type="evidence" value="ECO:0007669"/>
    <property type="project" value="InterPro"/>
</dbReference>
<name>A0A7S4EUW3_CHRCT</name>
<keyword evidence="1" id="KW-0732">Signal</keyword>
<dbReference type="InterPro" id="IPR036939">
    <property type="entry name" value="Cu2_ascorb_mOase_N_sf"/>
</dbReference>
<sequence>MGDLLYAWARTGQKTPIGLDFNESGVADAAYAVGAGTDIEWLALQVHYQQMEPQPVTDSSGIKLWFHRDPPRFPLKFEILMSTRLVIPPRVVLDECVTCRVRAGGQVIAFRNHAHRLARDIWSDHWDANGTQLDSIGRLSAQEPQIIRHLPKVQDLRAGDTLQLHCMYDARHKNEVTTLGLDERTREMCNQYYVSSASLRFDCGAERLSPLSLAFDHVWASAERRYVIAESSPAAAVQIGQVPAVALDPARNVYFFHRGAGGFFSKGNLDFDPIVRLDSRGRLVSSFGRELFAVPHGLYADASGALWATDVGAHTVLKLDPLTGKVLMRLGTPGKPGAGTDTFNKPTDVAVDPSSGEVYVSDGYGNSRIIVFSAQGVYLRQWGSHGSGQGQFNVPHSITLDTRGRVYVADRENARIQVFTTKGDFVAEWPSRVGAFKATARIMKEPFRAHVSSIFYSASLDIFVVTEGAGVVLRSPSGCEVAQNSGMNWPHDAIILPTGNSSKAVLAGERGFVVVVAELDGKKLQWFKSDPRAAARQSMYG</sequence>
<dbReference type="Gene3D" id="2.120.10.30">
    <property type="entry name" value="TolB, C-terminal domain"/>
    <property type="match status" value="1"/>
</dbReference>
<dbReference type="InterPro" id="IPR008977">
    <property type="entry name" value="PHM/PNGase_F_dom_sf"/>
</dbReference>
<dbReference type="InterPro" id="IPR014784">
    <property type="entry name" value="Cu2_ascorb_mOase-like_C"/>
</dbReference>
<dbReference type="Pfam" id="PF01436">
    <property type="entry name" value="NHL"/>
    <property type="match status" value="2"/>
</dbReference>
<gene>
    <name evidence="7" type="ORF">PCAR00345_LOCUS7087</name>
</gene>
<evidence type="ECO:0000256" key="4">
    <source>
        <dbReference type="ARBA" id="ARBA00023180"/>
    </source>
</evidence>
<dbReference type="PANTHER" id="PTHR10680:SF38">
    <property type="entry name" value="BLL1368 PROTEIN"/>
    <property type="match status" value="1"/>
</dbReference>
<dbReference type="Pfam" id="PF03712">
    <property type="entry name" value="Cu2_monoox_C"/>
    <property type="match status" value="1"/>
</dbReference>
<dbReference type="InterPro" id="IPR011042">
    <property type="entry name" value="6-blade_b-propeller_TolB-like"/>
</dbReference>
<dbReference type="CDD" id="cd14958">
    <property type="entry name" value="NHL_PAL_like"/>
    <property type="match status" value="1"/>
</dbReference>
<dbReference type="Gene3D" id="2.60.120.310">
    <property type="entry name" value="Copper type II, ascorbate-dependent monooxygenase, N-terminal domain"/>
    <property type="match status" value="1"/>
</dbReference>
<proteinExistence type="predicted"/>
<dbReference type="InterPro" id="IPR001258">
    <property type="entry name" value="NHL_repeat"/>
</dbReference>